<keyword evidence="3" id="KW-1185">Reference proteome</keyword>
<protein>
    <submittedName>
        <fullName evidence="2">Uncharacterized protein</fullName>
    </submittedName>
</protein>
<feature type="region of interest" description="Disordered" evidence="1">
    <location>
        <begin position="159"/>
        <end position="182"/>
    </location>
</feature>
<feature type="region of interest" description="Disordered" evidence="1">
    <location>
        <begin position="73"/>
        <end position="130"/>
    </location>
</feature>
<feature type="compositionally biased region" description="Polar residues" evidence="1">
    <location>
        <begin position="168"/>
        <end position="182"/>
    </location>
</feature>
<accession>A0A9N8DLP8</accession>
<name>A0A9N8DLP8_9STRA</name>
<feature type="compositionally biased region" description="Low complexity" evidence="1">
    <location>
        <begin position="13"/>
        <end position="27"/>
    </location>
</feature>
<proteinExistence type="predicted"/>
<dbReference type="EMBL" id="CAICTM010000225">
    <property type="protein sequence ID" value="CAB9505278.1"/>
    <property type="molecule type" value="Genomic_DNA"/>
</dbReference>
<evidence type="ECO:0000256" key="1">
    <source>
        <dbReference type="SAM" id="MobiDB-lite"/>
    </source>
</evidence>
<dbReference type="AlphaFoldDB" id="A0A9N8DLP8"/>
<organism evidence="2 3">
    <name type="scientific">Seminavis robusta</name>
    <dbReference type="NCBI Taxonomy" id="568900"/>
    <lineage>
        <taxon>Eukaryota</taxon>
        <taxon>Sar</taxon>
        <taxon>Stramenopiles</taxon>
        <taxon>Ochrophyta</taxon>
        <taxon>Bacillariophyta</taxon>
        <taxon>Bacillariophyceae</taxon>
        <taxon>Bacillariophycidae</taxon>
        <taxon>Naviculales</taxon>
        <taxon>Naviculaceae</taxon>
        <taxon>Seminavis</taxon>
    </lineage>
</organism>
<feature type="compositionally biased region" description="Low complexity" evidence="1">
    <location>
        <begin position="102"/>
        <end position="111"/>
    </location>
</feature>
<sequence>MGNTPPSKDRHGSSSGAGSRSSTPNSSRRGRRSRRESSVSNPAASLKSVHVHASEQLSDMDRVKLALIADGSIPSMHSSASATCTSGGTGPSSGSQRRRSSTTRGATCSGTLNSSTNSQSCRRGGGQRRRLSTQNFANSVSIMDPQDVLRQLEDFAGRTDMQEDPSEYLTSLRNLDYSHTGS</sequence>
<evidence type="ECO:0000313" key="3">
    <source>
        <dbReference type="Proteomes" id="UP001153069"/>
    </source>
</evidence>
<evidence type="ECO:0000313" key="2">
    <source>
        <dbReference type="EMBL" id="CAB9505278.1"/>
    </source>
</evidence>
<gene>
    <name evidence="2" type="ORF">SEMRO_226_G091951.1</name>
</gene>
<feature type="region of interest" description="Disordered" evidence="1">
    <location>
        <begin position="1"/>
        <end position="59"/>
    </location>
</feature>
<comment type="caution">
    <text evidence="2">The sequence shown here is derived from an EMBL/GenBank/DDBJ whole genome shotgun (WGS) entry which is preliminary data.</text>
</comment>
<feature type="compositionally biased region" description="Polar residues" evidence="1">
    <location>
        <begin position="112"/>
        <end position="121"/>
    </location>
</feature>
<reference evidence="2" key="1">
    <citation type="submission" date="2020-06" db="EMBL/GenBank/DDBJ databases">
        <authorList>
            <consortium name="Plant Systems Biology data submission"/>
        </authorList>
    </citation>
    <scope>NUCLEOTIDE SEQUENCE</scope>
    <source>
        <strain evidence="2">D6</strain>
    </source>
</reference>
<dbReference type="Proteomes" id="UP001153069">
    <property type="component" value="Unassembled WGS sequence"/>
</dbReference>